<evidence type="ECO:0000256" key="1">
    <source>
        <dbReference type="SAM" id="MobiDB-lite"/>
    </source>
</evidence>
<protein>
    <submittedName>
        <fullName evidence="2">Uncharacterized protein DUF4192</fullName>
    </submittedName>
</protein>
<name>A0A561EWB7_9ACTN</name>
<feature type="compositionally biased region" description="Basic and acidic residues" evidence="1">
    <location>
        <begin position="475"/>
        <end position="488"/>
    </location>
</feature>
<evidence type="ECO:0000313" key="2">
    <source>
        <dbReference type="EMBL" id="TWE19891.1"/>
    </source>
</evidence>
<comment type="caution">
    <text evidence="2">The sequence shown here is derived from an EMBL/GenBank/DDBJ whole genome shotgun (WGS) entry which is preliminary data.</text>
</comment>
<proteinExistence type="predicted"/>
<feature type="region of interest" description="Disordered" evidence="1">
    <location>
        <begin position="101"/>
        <end position="124"/>
    </location>
</feature>
<dbReference type="AlphaFoldDB" id="A0A561EWB7"/>
<dbReference type="EMBL" id="VIVR01000001">
    <property type="protein sequence ID" value="TWE19891.1"/>
    <property type="molecule type" value="Genomic_DNA"/>
</dbReference>
<feature type="region of interest" description="Disordered" evidence="1">
    <location>
        <begin position="375"/>
        <end position="488"/>
    </location>
</feature>
<feature type="compositionally biased region" description="Basic residues" evidence="1">
    <location>
        <begin position="459"/>
        <end position="469"/>
    </location>
</feature>
<organism evidence="2 3">
    <name type="scientific">Kitasatospora atroaurantiaca</name>
    <dbReference type="NCBI Taxonomy" id="285545"/>
    <lineage>
        <taxon>Bacteria</taxon>
        <taxon>Bacillati</taxon>
        <taxon>Actinomycetota</taxon>
        <taxon>Actinomycetes</taxon>
        <taxon>Kitasatosporales</taxon>
        <taxon>Streptomycetaceae</taxon>
        <taxon>Kitasatospora</taxon>
    </lineage>
</organism>
<gene>
    <name evidence="2" type="ORF">FB465_5028</name>
</gene>
<keyword evidence="3" id="KW-1185">Reference proteome</keyword>
<reference evidence="2 3" key="1">
    <citation type="submission" date="2019-06" db="EMBL/GenBank/DDBJ databases">
        <title>Sequencing the genomes of 1000 actinobacteria strains.</title>
        <authorList>
            <person name="Klenk H.-P."/>
        </authorList>
    </citation>
    <scope>NUCLEOTIDE SEQUENCE [LARGE SCALE GENOMIC DNA]</scope>
    <source>
        <strain evidence="2 3">DSM 41649</strain>
    </source>
</reference>
<dbReference type="Proteomes" id="UP000318416">
    <property type="component" value="Unassembled WGS sequence"/>
</dbReference>
<accession>A0A561EWB7</accession>
<feature type="compositionally biased region" description="Basic and acidic residues" evidence="1">
    <location>
        <begin position="102"/>
        <end position="121"/>
    </location>
</feature>
<dbReference type="InterPro" id="IPR025447">
    <property type="entry name" value="DUF4192"/>
</dbReference>
<dbReference type="RefSeq" id="WP_170290683.1">
    <property type="nucleotide sequence ID" value="NZ_BAAABR010000003.1"/>
</dbReference>
<evidence type="ECO:0000313" key="3">
    <source>
        <dbReference type="Proteomes" id="UP000318416"/>
    </source>
</evidence>
<sequence>MNEDRTTLPPGPLPGQLPVRMRGPADMAEMLPYLLGFFPDDSIVAVGLQGPALQQGGVIRLDIPDNPAHWQPIAADTARLLIELSEQRDRRPEQVLLYVCRDPSDRDGDSGSDRGEGDRGGGRGVAARLRPLASHLADAFRAEGVTVKESLCVSAGRWWSFLCEGTDCCDPAGVQIRSAHLPSPVAAAATFAGLAPRGSRKAIVAGLAPVGPPEDGTYREAIDRVGPQLVHELAGLGGRPAVLERTGVLLAEVMAEFQGGARETDPERAARLLVGLQDKLGRDRGAEYAEPHELVPAQHLWRFLAQRCVAPYEHFAAAPLTLLAWTSWLAGDNATARVVLARALDLDPEYTLAQLLYESLNGGLLPQQLLASVREERAGRRSPGQVPGPRRPGRPPNPHPDGSPADPSATRPAGAGERPRPGESPGGPSGEEGEGGSDEHPCETGPGGRSSPGQGLLRRQARRARRRLRAGPGRRATEGWDRDTPVGS</sequence>
<dbReference type="Pfam" id="PF13830">
    <property type="entry name" value="DUF4192"/>
    <property type="match status" value="1"/>
</dbReference>